<evidence type="ECO:0000313" key="1">
    <source>
        <dbReference type="EMBL" id="KDM90420.1"/>
    </source>
</evidence>
<evidence type="ECO:0000313" key="2">
    <source>
        <dbReference type="Proteomes" id="UP000027192"/>
    </source>
</evidence>
<proteinExistence type="predicted"/>
<protein>
    <submittedName>
        <fullName evidence="1">Uncharacterized protein</fullName>
    </submittedName>
</protein>
<sequence>MNYYDFLGKTYEELVKDPSFTSLIGGNVPSKIDGYDDEFYIELFNRGLEFQFYSEENKLKLIIAYNPAYFEYGLKGIDNRKDIHDLIGMPSESMLEKTVPVLGMVGAWDKFVIGESKYFQVVYHVGSDKVKCIHYLMGS</sequence>
<comment type="caution">
    <text evidence="1">The sequence shown here is derived from an EMBL/GenBank/DDBJ whole genome shotgun (WGS) entry which is preliminary data.</text>
</comment>
<dbReference type="AlphaFoldDB" id="A0A066RIZ2"/>
<dbReference type="STRING" id="1654360.EA58_16985"/>
<dbReference type="Proteomes" id="UP000027192">
    <property type="component" value="Unassembled WGS sequence"/>
</dbReference>
<gene>
    <name evidence="1" type="ORF">EA58_16985</name>
</gene>
<accession>A0A066RIZ2</accession>
<organism evidence="1 2">
    <name type="scientific">Photobacterium galatheae</name>
    <dbReference type="NCBI Taxonomy" id="1654360"/>
    <lineage>
        <taxon>Bacteria</taxon>
        <taxon>Pseudomonadati</taxon>
        <taxon>Pseudomonadota</taxon>
        <taxon>Gammaproteobacteria</taxon>
        <taxon>Vibrionales</taxon>
        <taxon>Vibrionaceae</taxon>
        <taxon>Photobacterium</taxon>
    </lineage>
</organism>
<reference evidence="1 2" key="1">
    <citation type="submission" date="2014-04" db="EMBL/GenBank/DDBJ databases">
        <title>Draft genome sequence of Photobacterium halotolerans S2753: a solonamide, ngercheumicin and holomycin producer.</title>
        <authorList>
            <person name="Machado H.R."/>
            <person name="Gram L."/>
        </authorList>
    </citation>
    <scope>NUCLEOTIDE SEQUENCE [LARGE SCALE GENOMIC DNA]</scope>
    <source>
        <strain evidence="1 2">S2753</strain>
    </source>
</reference>
<keyword evidence="2" id="KW-1185">Reference proteome</keyword>
<name>A0A066RIZ2_9GAMM</name>
<dbReference type="EMBL" id="JMIB01000032">
    <property type="protein sequence ID" value="KDM90420.1"/>
    <property type="molecule type" value="Genomic_DNA"/>
</dbReference>